<evidence type="ECO:0000256" key="1">
    <source>
        <dbReference type="SAM" id="MobiDB-lite"/>
    </source>
</evidence>
<evidence type="ECO:0000313" key="2">
    <source>
        <dbReference type="EMBL" id="KAH7135363.1"/>
    </source>
</evidence>
<reference evidence="2" key="1">
    <citation type="journal article" date="2021" name="Nat. Commun.">
        <title>Genetic determinants of endophytism in the Arabidopsis root mycobiome.</title>
        <authorList>
            <person name="Mesny F."/>
            <person name="Miyauchi S."/>
            <person name="Thiergart T."/>
            <person name="Pickel B."/>
            <person name="Atanasova L."/>
            <person name="Karlsson M."/>
            <person name="Huettel B."/>
            <person name="Barry K.W."/>
            <person name="Haridas S."/>
            <person name="Chen C."/>
            <person name="Bauer D."/>
            <person name="Andreopoulos W."/>
            <person name="Pangilinan J."/>
            <person name="LaButti K."/>
            <person name="Riley R."/>
            <person name="Lipzen A."/>
            <person name="Clum A."/>
            <person name="Drula E."/>
            <person name="Henrissat B."/>
            <person name="Kohler A."/>
            <person name="Grigoriev I.V."/>
            <person name="Martin F.M."/>
            <person name="Hacquard S."/>
        </authorList>
    </citation>
    <scope>NUCLEOTIDE SEQUENCE</scope>
    <source>
        <strain evidence="2">MPI-CAGE-CH-0243</strain>
    </source>
</reference>
<dbReference type="Proteomes" id="UP000700596">
    <property type="component" value="Unassembled WGS sequence"/>
</dbReference>
<organism evidence="2 3">
    <name type="scientific">Dendryphion nanum</name>
    <dbReference type="NCBI Taxonomy" id="256645"/>
    <lineage>
        <taxon>Eukaryota</taxon>
        <taxon>Fungi</taxon>
        <taxon>Dikarya</taxon>
        <taxon>Ascomycota</taxon>
        <taxon>Pezizomycotina</taxon>
        <taxon>Dothideomycetes</taxon>
        <taxon>Pleosporomycetidae</taxon>
        <taxon>Pleosporales</taxon>
        <taxon>Torulaceae</taxon>
        <taxon>Dendryphion</taxon>
    </lineage>
</organism>
<gene>
    <name evidence="2" type="ORF">B0J11DRAFT_502190</name>
</gene>
<feature type="region of interest" description="Disordered" evidence="1">
    <location>
        <begin position="163"/>
        <end position="186"/>
    </location>
</feature>
<feature type="compositionally biased region" description="Low complexity" evidence="1">
    <location>
        <begin position="64"/>
        <end position="79"/>
    </location>
</feature>
<evidence type="ECO:0000313" key="3">
    <source>
        <dbReference type="Proteomes" id="UP000700596"/>
    </source>
</evidence>
<accession>A0A9P9ITZ9</accession>
<feature type="compositionally biased region" description="Polar residues" evidence="1">
    <location>
        <begin position="48"/>
        <end position="63"/>
    </location>
</feature>
<name>A0A9P9ITZ9_9PLEO</name>
<dbReference type="AlphaFoldDB" id="A0A9P9ITZ9"/>
<proteinExistence type="predicted"/>
<protein>
    <submittedName>
        <fullName evidence="2">Uncharacterized protein</fullName>
    </submittedName>
</protein>
<sequence length="205" mass="22676">MSRRGNRLFIAHGLNMSKWAPERSADNAGNQNNSNSTQSPNSSTRSSIPQGQFMNDNNPTRYLSSPVNPTNNNPNGVSTQPIQPPNSPNFTTRTFPEENKPYGEKIKFCGCSAMFALDKDSEEETGKLDKHLEECALAKSEGLFNRNPRETSSGNYMPKWQAMQASGTANSGRANDSHGYPWGLSEGQVRNYTRGRVDDPLDENL</sequence>
<feature type="compositionally biased region" description="Polar residues" evidence="1">
    <location>
        <begin position="163"/>
        <end position="174"/>
    </location>
</feature>
<feature type="compositionally biased region" description="Low complexity" evidence="1">
    <location>
        <begin position="26"/>
        <end position="47"/>
    </location>
</feature>
<feature type="region of interest" description="Disordered" evidence="1">
    <location>
        <begin position="21"/>
        <end position="94"/>
    </location>
</feature>
<comment type="caution">
    <text evidence="2">The sequence shown here is derived from an EMBL/GenBank/DDBJ whole genome shotgun (WGS) entry which is preliminary data.</text>
</comment>
<dbReference type="EMBL" id="JAGMWT010000002">
    <property type="protein sequence ID" value="KAH7135363.1"/>
    <property type="molecule type" value="Genomic_DNA"/>
</dbReference>
<keyword evidence="3" id="KW-1185">Reference proteome</keyword>